<name>X0W5S5_9ZZZZ</name>
<evidence type="ECO:0000313" key="4">
    <source>
        <dbReference type="EMBL" id="GAG26249.1"/>
    </source>
</evidence>
<dbReference type="PANTHER" id="PTHR43765">
    <property type="entry name" value="2-DEHYDROPANTOATE 2-REDUCTASE-RELATED"/>
    <property type="match status" value="1"/>
</dbReference>
<evidence type="ECO:0000256" key="2">
    <source>
        <dbReference type="ARBA" id="ARBA00023002"/>
    </source>
</evidence>
<dbReference type="InterPro" id="IPR050838">
    <property type="entry name" value="Ketopantoate_reductase"/>
</dbReference>
<dbReference type="Pfam" id="PF02558">
    <property type="entry name" value="ApbA"/>
    <property type="match status" value="1"/>
</dbReference>
<dbReference type="EMBL" id="BARS01034806">
    <property type="protein sequence ID" value="GAG26249.1"/>
    <property type="molecule type" value="Genomic_DNA"/>
</dbReference>
<accession>X0W5S5</accession>
<dbReference type="InterPro" id="IPR036291">
    <property type="entry name" value="NAD(P)-bd_dom_sf"/>
</dbReference>
<sequence length="186" mass="19384">MPLTHAIHNLKEVPLQEPLGELTAVKPDPHILIIGPGSMGLTHAGLLARAGLDVTVLDYRPQRAAQLKASGISIRGAAGDFEVMVPVMAAASEVRSADLAIFFVKAYSTAEALRHAQDALQEQTILLTLQNGLGNYELLVEFAGAHRVLVGTTSSGAYRSGLAEVQVAAIGDIQIGGVEAAADVAD</sequence>
<dbReference type="AlphaFoldDB" id="X0W5S5"/>
<gene>
    <name evidence="4" type="ORF">S01H1_53729</name>
</gene>
<dbReference type="GO" id="GO:0005737">
    <property type="term" value="C:cytoplasm"/>
    <property type="evidence" value="ECO:0007669"/>
    <property type="project" value="TreeGrafter"/>
</dbReference>
<reference evidence="4" key="1">
    <citation type="journal article" date="2014" name="Front. Microbiol.">
        <title>High frequency of phylogenetically diverse reductive dehalogenase-homologous genes in deep subseafloor sedimentary metagenomes.</title>
        <authorList>
            <person name="Kawai M."/>
            <person name="Futagami T."/>
            <person name="Toyoda A."/>
            <person name="Takaki Y."/>
            <person name="Nishi S."/>
            <person name="Hori S."/>
            <person name="Arai W."/>
            <person name="Tsubouchi T."/>
            <person name="Morono Y."/>
            <person name="Uchiyama I."/>
            <person name="Ito T."/>
            <person name="Fujiyama A."/>
            <person name="Inagaki F."/>
            <person name="Takami H."/>
        </authorList>
    </citation>
    <scope>NUCLEOTIDE SEQUENCE</scope>
    <source>
        <strain evidence="4">Expedition CK06-06</strain>
    </source>
</reference>
<evidence type="ECO:0000259" key="3">
    <source>
        <dbReference type="Pfam" id="PF02558"/>
    </source>
</evidence>
<feature type="non-terminal residue" evidence="4">
    <location>
        <position position="186"/>
    </location>
</feature>
<keyword evidence="2" id="KW-0560">Oxidoreductase</keyword>
<dbReference type="PANTHER" id="PTHR43765:SF2">
    <property type="entry name" value="2-DEHYDROPANTOATE 2-REDUCTASE"/>
    <property type="match status" value="1"/>
</dbReference>
<evidence type="ECO:0000256" key="1">
    <source>
        <dbReference type="ARBA" id="ARBA00022857"/>
    </source>
</evidence>
<dbReference type="Gene3D" id="3.40.50.720">
    <property type="entry name" value="NAD(P)-binding Rossmann-like Domain"/>
    <property type="match status" value="1"/>
</dbReference>
<organism evidence="4">
    <name type="scientific">marine sediment metagenome</name>
    <dbReference type="NCBI Taxonomy" id="412755"/>
    <lineage>
        <taxon>unclassified sequences</taxon>
        <taxon>metagenomes</taxon>
        <taxon>ecological metagenomes</taxon>
    </lineage>
</organism>
<feature type="domain" description="Ketopantoate reductase N-terminal" evidence="3">
    <location>
        <begin position="31"/>
        <end position="177"/>
    </location>
</feature>
<dbReference type="InterPro" id="IPR013332">
    <property type="entry name" value="KPR_N"/>
</dbReference>
<keyword evidence="1" id="KW-0521">NADP</keyword>
<proteinExistence type="predicted"/>
<dbReference type="GO" id="GO:0008677">
    <property type="term" value="F:2-dehydropantoate 2-reductase activity"/>
    <property type="evidence" value="ECO:0007669"/>
    <property type="project" value="TreeGrafter"/>
</dbReference>
<comment type="caution">
    <text evidence="4">The sequence shown here is derived from an EMBL/GenBank/DDBJ whole genome shotgun (WGS) entry which is preliminary data.</text>
</comment>
<protein>
    <recommendedName>
        <fullName evidence="3">Ketopantoate reductase N-terminal domain-containing protein</fullName>
    </recommendedName>
</protein>
<dbReference type="SUPFAM" id="SSF51735">
    <property type="entry name" value="NAD(P)-binding Rossmann-fold domains"/>
    <property type="match status" value="1"/>
</dbReference>
<dbReference type="GO" id="GO:0050661">
    <property type="term" value="F:NADP binding"/>
    <property type="evidence" value="ECO:0007669"/>
    <property type="project" value="TreeGrafter"/>
</dbReference>